<feature type="region of interest" description="Disordered" evidence="1">
    <location>
        <begin position="622"/>
        <end position="724"/>
    </location>
</feature>
<sequence length="814" mass="90246">MGSLALTHDDGPRCRGALDALDVSSLSLDDLTPNKEPDHVLAWSFFGAREPTTRASSTAPEKPPELLSLELDTTRTLDSPTSTSCTQTTSLGIDFDHFSFQLPLFTNSGPTDVTRVDLGADIDKNCQTARTDNHLEHLFYTFFQSPSTSTTSLVFDASSPSTSDITSCLSQEPKPAMPGPILAAPVGAEFPDIPLRDYFTAPSTDEATEQRTTDGNQTRPRSRSLERKSRRSASPIFTLWARRHQHQQHDRSNRSSSESKSNGGSNHGFIHKRAALSRSGSIQKRQSQAGAVPQMTREEFEALPLAIQRKYFSTLERLRFAQDSGRVDGISQHYDDISNFRRRKARQDRSVSEQIVGRVRQQSGFESHLLCSDSLPSYASLPDKIKRKEFTREEQVILARRLRASVILDAADEAICKLNRRASKNLDLSRKTYDTPLSSPTESMESQESQDDTQRSSSNHSASKEIPQSFYDSFRWLDEEEDLDLRLFLDDYHSNLRDNLPSPTKQQRPSFRRHLSISKIPFGRNSVSLSRPGTKDASTPISPSHSPSGSASNPFGQPRRKSRALSLIAPRHAQHDSLSGFDPAATHYQDPEARLKLRVYLASPQKFDEAIEFGFPSADVLSAAPGKENDPHHRRQSSANMRTFLADDDDDDEDDDENDRASLNSDNASMTDPDSPKTPHAFDSKPGNRAVRPLRLVSTEPALFGEGGGAGTESGGYAQAPASSREMTLRMTLTRPDLRANEDQLYGWQQAQGLQPGRKSTTLGYSGFDGGPTYVGDGPGKESMDGRSIGFDHWGPAPTDKGVMKRIWNRVRRS</sequence>
<comment type="caution">
    <text evidence="2">The sequence shown here is derived from an EMBL/GenBank/DDBJ whole genome shotgun (WGS) entry which is preliminary data.</text>
</comment>
<feature type="region of interest" description="Disordered" evidence="1">
    <location>
        <begin position="496"/>
        <end position="561"/>
    </location>
</feature>
<feature type="compositionally biased region" description="Polar residues" evidence="1">
    <location>
        <begin position="278"/>
        <end position="289"/>
    </location>
</feature>
<feature type="compositionally biased region" description="Low complexity" evidence="1">
    <location>
        <begin position="254"/>
        <end position="268"/>
    </location>
</feature>
<feature type="compositionally biased region" description="Polar residues" evidence="1">
    <location>
        <begin position="750"/>
        <end position="764"/>
    </location>
</feature>
<dbReference type="AlphaFoldDB" id="A0AAN6YHH9"/>
<organism evidence="2 3">
    <name type="scientific">Rhypophila decipiens</name>
    <dbReference type="NCBI Taxonomy" id="261697"/>
    <lineage>
        <taxon>Eukaryota</taxon>
        <taxon>Fungi</taxon>
        <taxon>Dikarya</taxon>
        <taxon>Ascomycota</taxon>
        <taxon>Pezizomycotina</taxon>
        <taxon>Sordariomycetes</taxon>
        <taxon>Sordariomycetidae</taxon>
        <taxon>Sordariales</taxon>
        <taxon>Naviculisporaceae</taxon>
        <taxon>Rhypophila</taxon>
    </lineage>
</organism>
<evidence type="ECO:0000256" key="1">
    <source>
        <dbReference type="SAM" id="MobiDB-lite"/>
    </source>
</evidence>
<feature type="compositionally biased region" description="Polar residues" evidence="1">
    <location>
        <begin position="435"/>
        <end position="447"/>
    </location>
</feature>
<proteinExistence type="predicted"/>
<accession>A0AAN6YHH9</accession>
<reference evidence="2" key="1">
    <citation type="journal article" date="2023" name="Mol. Phylogenet. Evol.">
        <title>Genome-scale phylogeny and comparative genomics of the fungal order Sordariales.</title>
        <authorList>
            <person name="Hensen N."/>
            <person name="Bonometti L."/>
            <person name="Westerberg I."/>
            <person name="Brannstrom I.O."/>
            <person name="Guillou S."/>
            <person name="Cros-Aarteil S."/>
            <person name="Calhoun S."/>
            <person name="Haridas S."/>
            <person name="Kuo A."/>
            <person name="Mondo S."/>
            <person name="Pangilinan J."/>
            <person name="Riley R."/>
            <person name="LaButti K."/>
            <person name="Andreopoulos B."/>
            <person name="Lipzen A."/>
            <person name="Chen C."/>
            <person name="Yan M."/>
            <person name="Daum C."/>
            <person name="Ng V."/>
            <person name="Clum A."/>
            <person name="Steindorff A."/>
            <person name="Ohm R.A."/>
            <person name="Martin F."/>
            <person name="Silar P."/>
            <person name="Natvig D.O."/>
            <person name="Lalanne C."/>
            <person name="Gautier V."/>
            <person name="Ament-Velasquez S.L."/>
            <person name="Kruys A."/>
            <person name="Hutchinson M.I."/>
            <person name="Powell A.J."/>
            <person name="Barry K."/>
            <person name="Miller A.N."/>
            <person name="Grigoriev I.V."/>
            <person name="Debuchy R."/>
            <person name="Gladieux P."/>
            <person name="Hiltunen Thoren M."/>
            <person name="Johannesson H."/>
        </authorList>
    </citation>
    <scope>NUCLEOTIDE SEQUENCE</scope>
    <source>
        <strain evidence="2">PSN293</strain>
    </source>
</reference>
<protein>
    <recommendedName>
        <fullName evidence="4">Mucin</fullName>
    </recommendedName>
</protein>
<feature type="compositionally biased region" description="Polar residues" evidence="1">
    <location>
        <begin position="661"/>
        <end position="672"/>
    </location>
</feature>
<feature type="region of interest" description="Disordered" evidence="1">
    <location>
        <begin position="429"/>
        <end position="465"/>
    </location>
</feature>
<feature type="compositionally biased region" description="Low complexity" evidence="1">
    <location>
        <begin position="538"/>
        <end position="554"/>
    </location>
</feature>
<dbReference type="EMBL" id="MU858051">
    <property type="protein sequence ID" value="KAK4218771.1"/>
    <property type="molecule type" value="Genomic_DNA"/>
</dbReference>
<name>A0AAN6YHH9_9PEZI</name>
<gene>
    <name evidence="2" type="ORF">QBC37DRAFT_178186</name>
</gene>
<evidence type="ECO:0000313" key="3">
    <source>
        <dbReference type="Proteomes" id="UP001301769"/>
    </source>
</evidence>
<feature type="compositionally biased region" description="Acidic residues" evidence="1">
    <location>
        <begin position="646"/>
        <end position="658"/>
    </location>
</feature>
<reference evidence="2" key="2">
    <citation type="submission" date="2023-05" db="EMBL/GenBank/DDBJ databases">
        <authorList>
            <consortium name="Lawrence Berkeley National Laboratory"/>
            <person name="Steindorff A."/>
            <person name="Hensen N."/>
            <person name="Bonometti L."/>
            <person name="Westerberg I."/>
            <person name="Brannstrom I.O."/>
            <person name="Guillou S."/>
            <person name="Cros-Aarteil S."/>
            <person name="Calhoun S."/>
            <person name="Haridas S."/>
            <person name="Kuo A."/>
            <person name="Mondo S."/>
            <person name="Pangilinan J."/>
            <person name="Riley R."/>
            <person name="Labutti K."/>
            <person name="Andreopoulos B."/>
            <person name="Lipzen A."/>
            <person name="Chen C."/>
            <person name="Yanf M."/>
            <person name="Daum C."/>
            <person name="Ng V."/>
            <person name="Clum A."/>
            <person name="Ohm R."/>
            <person name="Martin F."/>
            <person name="Silar P."/>
            <person name="Natvig D."/>
            <person name="Lalanne C."/>
            <person name="Gautier V."/>
            <person name="Ament-Velasquez S.L."/>
            <person name="Kruys A."/>
            <person name="Hutchinson M.I."/>
            <person name="Powell A.J."/>
            <person name="Barry K."/>
            <person name="Miller A.N."/>
            <person name="Grigoriev I.V."/>
            <person name="Debuchy R."/>
            <person name="Gladieux P."/>
            <person name="Thoren M.H."/>
            <person name="Johannesson H."/>
        </authorList>
    </citation>
    <scope>NUCLEOTIDE SEQUENCE</scope>
    <source>
        <strain evidence="2">PSN293</strain>
    </source>
</reference>
<dbReference type="Proteomes" id="UP001301769">
    <property type="component" value="Unassembled WGS sequence"/>
</dbReference>
<feature type="region of interest" description="Disordered" evidence="1">
    <location>
        <begin position="750"/>
        <end position="797"/>
    </location>
</feature>
<evidence type="ECO:0008006" key="4">
    <source>
        <dbReference type="Google" id="ProtNLM"/>
    </source>
</evidence>
<evidence type="ECO:0000313" key="2">
    <source>
        <dbReference type="EMBL" id="KAK4218771.1"/>
    </source>
</evidence>
<feature type="compositionally biased region" description="Basic and acidic residues" evidence="1">
    <location>
        <begin position="674"/>
        <end position="683"/>
    </location>
</feature>
<feature type="compositionally biased region" description="Gly residues" evidence="1">
    <location>
        <begin position="705"/>
        <end position="714"/>
    </location>
</feature>
<feature type="region of interest" description="Disordered" evidence="1">
    <location>
        <begin position="165"/>
        <end position="295"/>
    </location>
</feature>
<keyword evidence="3" id="KW-1185">Reference proteome</keyword>